<accession>A0A1T5KUK9</accession>
<dbReference type="Proteomes" id="UP000189777">
    <property type="component" value="Unassembled WGS sequence"/>
</dbReference>
<gene>
    <name evidence="1" type="ORF">SAMN04324258_2463</name>
</gene>
<keyword evidence="2" id="KW-1185">Reference proteome</keyword>
<dbReference type="OrthoDB" id="5190473at2"/>
<protein>
    <recommendedName>
        <fullName evidence="3">Cupin</fullName>
    </recommendedName>
</protein>
<dbReference type="EMBL" id="FUZQ01000004">
    <property type="protein sequence ID" value="SKC67474.1"/>
    <property type="molecule type" value="Genomic_DNA"/>
</dbReference>
<proteinExistence type="predicted"/>
<sequence>MADLDALTTTHLEKARTAEHGRSAEVVVHDGTLRQTVLALLEGVELGEHNSPPAASVLVLHGRVRITALEGDEEVRAGQLRVLTHARHAVLALEDSVFLLTTVTSIPHP</sequence>
<evidence type="ECO:0008006" key="3">
    <source>
        <dbReference type="Google" id="ProtNLM"/>
    </source>
</evidence>
<name>A0A1T5KUK9_9MICO</name>
<dbReference type="SUPFAM" id="SSF51182">
    <property type="entry name" value="RmlC-like cupins"/>
    <property type="match status" value="1"/>
</dbReference>
<evidence type="ECO:0000313" key="2">
    <source>
        <dbReference type="Proteomes" id="UP000189777"/>
    </source>
</evidence>
<organism evidence="1 2">
    <name type="scientific">Krasilnikoviella flava</name>
    <dbReference type="NCBI Taxonomy" id="526729"/>
    <lineage>
        <taxon>Bacteria</taxon>
        <taxon>Bacillati</taxon>
        <taxon>Actinomycetota</taxon>
        <taxon>Actinomycetes</taxon>
        <taxon>Micrococcales</taxon>
        <taxon>Promicromonosporaceae</taxon>
        <taxon>Krasilnikoviella</taxon>
    </lineage>
</organism>
<dbReference type="RefSeq" id="WP_079574769.1">
    <property type="nucleotide sequence ID" value="NZ_FUZQ01000004.1"/>
</dbReference>
<dbReference type="STRING" id="526729.SAMN04324258_2463"/>
<dbReference type="InterPro" id="IPR014710">
    <property type="entry name" value="RmlC-like_jellyroll"/>
</dbReference>
<dbReference type="AlphaFoldDB" id="A0A1T5KUK9"/>
<reference evidence="1 2" key="1">
    <citation type="submission" date="2017-02" db="EMBL/GenBank/DDBJ databases">
        <authorList>
            <person name="Peterson S.W."/>
        </authorList>
    </citation>
    <scope>NUCLEOTIDE SEQUENCE [LARGE SCALE GENOMIC DNA]</scope>
    <source>
        <strain evidence="1 2">DSM 21481</strain>
    </source>
</reference>
<dbReference type="Gene3D" id="2.60.120.10">
    <property type="entry name" value="Jelly Rolls"/>
    <property type="match status" value="1"/>
</dbReference>
<evidence type="ECO:0000313" key="1">
    <source>
        <dbReference type="EMBL" id="SKC67474.1"/>
    </source>
</evidence>
<dbReference type="InterPro" id="IPR011051">
    <property type="entry name" value="RmlC_Cupin_sf"/>
</dbReference>